<dbReference type="AlphaFoldDB" id="A0A4Q2ULL1"/>
<reference evidence="2 3" key="1">
    <citation type="submission" date="2019-01" db="EMBL/GenBank/DDBJ databases">
        <title>Spirosoma flava sp. nov., a propanil-degrading bacterium isolated from herbicide-contaminated soil.</title>
        <authorList>
            <person name="Zhang L."/>
            <person name="Jiang J.-D."/>
        </authorList>
    </citation>
    <scope>NUCLEOTIDE SEQUENCE [LARGE SCALE GENOMIC DNA]</scope>
    <source>
        <strain evidence="2 3">TY50</strain>
    </source>
</reference>
<dbReference type="EMBL" id="SBLB01000007">
    <property type="protein sequence ID" value="RYC67729.1"/>
    <property type="molecule type" value="Genomic_DNA"/>
</dbReference>
<dbReference type="Proteomes" id="UP000290407">
    <property type="component" value="Unassembled WGS sequence"/>
</dbReference>
<comment type="caution">
    <text evidence="2">The sequence shown here is derived from an EMBL/GenBank/DDBJ whole genome shotgun (WGS) entry which is preliminary data.</text>
</comment>
<organism evidence="2 3">
    <name type="scientific">Spirosoma sordidisoli</name>
    <dbReference type="NCBI Taxonomy" id="2502893"/>
    <lineage>
        <taxon>Bacteria</taxon>
        <taxon>Pseudomonadati</taxon>
        <taxon>Bacteroidota</taxon>
        <taxon>Cytophagia</taxon>
        <taxon>Cytophagales</taxon>
        <taxon>Cytophagaceae</taxon>
        <taxon>Spirosoma</taxon>
    </lineage>
</organism>
<keyword evidence="1" id="KW-1133">Transmembrane helix</keyword>
<protein>
    <submittedName>
        <fullName evidence="2">Uncharacterized protein</fullName>
    </submittedName>
</protein>
<name>A0A4Q2ULL1_9BACT</name>
<evidence type="ECO:0000313" key="2">
    <source>
        <dbReference type="EMBL" id="RYC67729.1"/>
    </source>
</evidence>
<dbReference type="RefSeq" id="WP_129604823.1">
    <property type="nucleotide sequence ID" value="NZ_SBLB01000007.1"/>
</dbReference>
<keyword evidence="1" id="KW-0812">Transmembrane</keyword>
<proteinExistence type="predicted"/>
<keyword evidence="3" id="KW-1185">Reference proteome</keyword>
<keyword evidence="1" id="KW-0472">Membrane</keyword>
<evidence type="ECO:0000256" key="1">
    <source>
        <dbReference type="SAM" id="Phobius"/>
    </source>
</evidence>
<evidence type="ECO:0000313" key="3">
    <source>
        <dbReference type="Proteomes" id="UP000290407"/>
    </source>
</evidence>
<gene>
    <name evidence="2" type="ORF">EQG79_23800</name>
</gene>
<sequence>MEWFVLVQQTLASLFVILMSLFLLFWCLPEGYFFRDLLHTKLGRYICWAGLDNYWSLFAPRPISKNFLIGFEIELANGTVVAWKLPPYTLKDDYQLTDHFRFIKMHNQLLSQKDPIPKEAICRYVLRQYRPQQDAANPAIRVHLLQYYEPPVNGTFQLIPWMSQVVYTHDVIEQLRTPAV</sequence>
<feature type="transmembrane region" description="Helical" evidence="1">
    <location>
        <begin position="6"/>
        <end position="28"/>
    </location>
</feature>
<accession>A0A4Q2ULL1</accession>